<keyword evidence="8" id="KW-0521">NADP</keyword>
<evidence type="ECO:0000256" key="11">
    <source>
        <dbReference type="ARBA" id="ARBA00048379"/>
    </source>
</evidence>
<dbReference type="InterPro" id="IPR047109">
    <property type="entry name" value="CAD-like"/>
</dbReference>
<keyword evidence="17" id="KW-1185">Reference proteome</keyword>
<evidence type="ECO:0000256" key="14">
    <source>
        <dbReference type="ARBA" id="ARBA00049332"/>
    </source>
</evidence>
<dbReference type="InterPro" id="IPR013149">
    <property type="entry name" value="ADH-like_C"/>
</dbReference>
<dbReference type="SUPFAM" id="SSF51735">
    <property type="entry name" value="NAD(P)-binding Rossmann-fold domains"/>
    <property type="match status" value="1"/>
</dbReference>
<dbReference type="EMBL" id="SWLB01000019">
    <property type="protein sequence ID" value="KAF3325686.1"/>
    <property type="molecule type" value="Genomic_DNA"/>
</dbReference>
<comment type="cofactor">
    <cofactor evidence="1">
        <name>Zn(2+)</name>
        <dbReference type="ChEBI" id="CHEBI:29105"/>
    </cofactor>
</comment>
<organism evidence="16 17">
    <name type="scientific">Carex littledalei</name>
    <dbReference type="NCBI Taxonomy" id="544730"/>
    <lineage>
        <taxon>Eukaryota</taxon>
        <taxon>Viridiplantae</taxon>
        <taxon>Streptophyta</taxon>
        <taxon>Embryophyta</taxon>
        <taxon>Tracheophyta</taxon>
        <taxon>Spermatophyta</taxon>
        <taxon>Magnoliopsida</taxon>
        <taxon>Liliopsida</taxon>
        <taxon>Poales</taxon>
        <taxon>Cyperaceae</taxon>
        <taxon>Cyperoideae</taxon>
        <taxon>Cariceae</taxon>
        <taxon>Carex</taxon>
        <taxon>Carex subgen. Euthyceras</taxon>
    </lineage>
</organism>
<keyword evidence="7" id="KW-0862">Zinc</keyword>
<evidence type="ECO:0000259" key="15">
    <source>
        <dbReference type="Pfam" id="PF00107"/>
    </source>
</evidence>
<sequence>MNQLGKSLGIIGLGGLGHMTVKFGKAFGLEVTVISTSKSKQEEAIDLLLAHRFLLSTDEKQMESVAKSLDFIIDTASGDHPFDLYLSLLKVDGDMVLVGFPSEIKLQPINLISGTMRTSLLKYSHF</sequence>
<dbReference type="Gene3D" id="3.40.50.720">
    <property type="entry name" value="NAD(P)-binding Rossmann-like Domain"/>
    <property type="match status" value="1"/>
</dbReference>
<comment type="catalytic activity">
    <reaction evidence="14">
        <text>(E)-cinnamyl alcohol + NADP(+) = (E)-cinnamaldehyde + NADPH + H(+)</text>
        <dbReference type="Rhea" id="RHEA:10392"/>
        <dbReference type="ChEBI" id="CHEBI:15378"/>
        <dbReference type="ChEBI" id="CHEBI:16731"/>
        <dbReference type="ChEBI" id="CHEBI:33227"/>
        <dbReference type="ChEBI" id="CHEBI:57783"/>
        <dbReference type="ChEBI" id="CHEBI:58349"/>
        <dbReference type="EC" id="1.1.1.195"/>
    </reaction>
    <physiologicalReaction direction="right-to-left" evidence="14">
        <dbReference type="Rhea" id="RHEA:10394"/>
    </physiologicalReaction>
</comment>
<comment type="catalytic activity">
    <reaction evidence="12">
        <text>(E)-caffeyl alcohol + NADP(+) = (E)-caffeyl aldehyde + NADPH + H(+)</text>
        <dbReference type="Rhea" id="RHEA:45728"/>
        <dbReference type="ChEBI" id="CHEBI:15378"/>
        <dbReference type="ChEBI" id="CHEBI:28323"/>
        <dbReference type="ChEBI" id="CHEBI:31334"/>
        <dbReference type="ChEBI" id="CHEBI:57783"/>
        <dbReference type="ChEBI" id="CHEBI:58349"/>
    </reaction>
    <physiologicalReaction direction="right-to-left" evidence="12">
        <dbReference type="Rhea" id="RHEA:45730"/>
    </physiologicalReaction>
</comment>
<keyword evidence="6" id="KW-0438">Lignin biosynthesis</keyword>
<dbReference type="OrthoDB" id="779048at2759"/>
<evidence type="ECO:0000256" key="5">
    <source>
        <dbReference type="ARBA" id="ARBA00022723"/>
    </source>
</evidence>
<dbReference type="InterPro" id="IPR036291">
    <property type="entry name" value="NAD(P)-bd_dom_sf"/>
</dbReference>
<comment type="pathway">
    <text evidence="2">Aromatic compound metabolism; phenylpropanoid biosynthesis.</text>
</comment>
<proteinExistence type="predicted"/>
<name>A0A833QVF2_9POAL</name>
<dbReference type="GO" id="GO:0046872">
    <property type="term" value="F:metal ion binding"/>
    <property type="evidence" value="ECO:0007669"/>
    <property type="project" value="UniProtKB-KW"/>
</dbReference>
<comment type="catalytic activity">
    <reaction evidence="10">
        <text>(E)-4-coumaroyl alcohol + NADP(+) = (E)-4-coumaraldehyde + NADPH + H(+)</text>
        <dbReference type="Rhea" id="RHEA:45724"/>
        <dbReference type="ChEBI" id="CHEBI:15378"/>
        <dbReference type="ChEBI" id="CHEBI:28353"/>
        <dbReference type="ChEBI" id="CHEBI:57783"/>
        <dbReference type="ChEBI" id="CHEBI:58349"/>
        <dbReference type="ChEBI" id="CHEBI:64555"/>
        <dbReference type="EC" id="1.1.1.195"/>
    </reaction>
    <physiologicalReaction direction="right-to-left" evidence="10">
        <dbReference type="Rhea" id="RHEA:45726"/>
    </physiologicalReaction>
</comment>
<dbReference type="Pfam" id="PF00107">
    <property type="entry name" value="ADH_zinc_N"/>
    <property type="match status" value="1"/>
</dbReference>
<evidence type="ECO:0000256" key="13">
    <source>
        <dbReference type="ARBA" id="ARBA00049311"/>
    </source>
</evidence>
<evidence type="ECO:0000313" key="16">
    <source>
        <dbReference type="EMBL" id="KAF3325686.1"/>
    </source>
</evidence>
<dbReference type="PANTHER" id="PTHR42683">
    <property type="entry name" value="ALDEHYDE REDUCTASE"/>
    <property type="match status" value="1"/>
</dbReference>
<evidence type="ECO:0000313" key="17">
    <source>
        <dbReference type="Proteomes" id="UP000623129"/>
    </source>
</evidence>
<dbReference type="Proteomes" id="UP000623129">
    <property type="component" value="Unassembled WGS sequence"/>
</dbReference>
<evidence type="ECO:0000256" key="12">
    <source>
        <dbReference type="ARBA" id="ARBA00049226"/>
    </source>
</evidence>
<dbReference type="GO" id="GO:0009809">
    <property type="term" value="P:lignin biosynthetic process"/>
    <property type="evidence" value="ECO:0007669"/>
    <property type="project" value="UniProtKB-KW"/>
</dbReference>
<evidence type="ECO:0000256" key="4">
    <source>
        <dbReference type="ARBA" id="ARBA00013171"/>
    </source>
</evidence>
<dbReference type="GO" id="GO:0045551">
    <property type="term" value="F:cinnamyl-alcohol dehydrogenase activity"/>
    <property type="evidence" value="ECO:0007669"/>
    <property type="project" value="UniProtKB-EC"/>
</dbReference>
<protein>
    <recommendedName>
        <fullName evidence="4">cinnamyl-alcohol dehydrogenase</fullName>
        <ecNumber evidence="4">1.1.1.195</ecNumber>
    </recommendedName>
</protein>
<accession>A0A833QVF2</accession>
<evidence type="ECO:0000256" key="1">
    <source>
        <dbReference type="ARBA" id="ARBA00001947"/>
    </source>
</evidence>
<dbReference type="AlphaFoldDB" id="A0A833QVF2"/>
<feature type="domain" description="Alcohol dehydrogenase-like C-terminal" evidence="15">
    <location>
        <begin position="15"/>
        <end position="103"/>
    </location>
</feature>
<evidence type="ECO:0000256" key="6">
    <source>
        <dbReference type="ARBA" id="ARBA00022733"/>
    </source>
</evidence>
<comment type="subunit">
    <text evidence="3">Homodimer.</text>
</comment>
<gene>
    <name evidence="16" type="ORF">FCM35_KLT08766</name>
</gene>
<reference evidence="16" key="1">
    <citation type="submission" date="2020-01" db="EMBL/GenBank/DDBJ databases">
        <title>Genome sequence of Kobresia littledalei, the first chromosome-level genome in the family Cyperaceae.</title>
        <authorList>
            <person name="Qu G."/>
        </authorList>
    </citation>
    <scope>NUCLEOTIDE SEQUENCE</scope>
    <source>
        <strain evidence="16">C.B.Clarke</strain>
        <tissue evidence="16">Leaf</tissue>
    </source>
</reference>
<keyword evidence="9" id="KW-0560">Oxidoreductase</keyword>
<evidence type="ECO:0000256" key="8">
    <source>
        <dbReference type="ARBA" id="ARBA00022857"/>
    </source>
</evidence>
<comment type="catalytic activity">
    <reaction evidence="11">
        <text>(E)-sinapyl alcohol + NADP(+) = (E)-sinapaldehyde + NADPH + H(+)</text>
        <dbReference type="Rhea" id="RHEA:45704"/>
        <dbReference type="ChEBI" id="CHEBI:15378"/>
        <dbReference type="ChEBI" id="CHEBI:27949"/>
        <dbReference type="ChEBI" id="CHEBI:57783"/>
        <dbReference type="ChEBI" id="CHEBI:58349"/>
        <dbReference type="ChEBI" id="CHEBI:64557"/>
        <dbReference type="EC" id="1.1.1.195"/>
    </reaction>
    <physiologicalReaction direction="right-to-left" evidence="11">
        <dbReference type="Rhea" id="RHEA:45706"/>
    </physiologicalReaction>
</comment>
<comment type="catalytic activity">
    <reaction evidence="13">
        <text>(E)-coniferol + NADP(+) = (E)-coniferaldehyde + NADPH + H(+)</text>
        <dbReference type="Rhea" id="RHEA:22444"/>
        <dbReference type="ChEBI" id="CHEBI:15378"/>
        <dbReference type="ChEBI" id="CHEBI:16547"/>
        <dbReference type="ChEBI" id="CHEBI:17745"/>
        <dbReference type="ChEBI" id="CHEBI:57783"/>
        <dbReference type="ChEBI" id="CHEBI:58349"/>
        <dbReference type="EC" id="1.1.1.195"/>
    </reaction>
    <physiologicalReaction direction="right-to-left" evidence="13">
        <dbReference type="Rhea" id="RHEA:22446"/>
    </physiologicalReaction>
</comment>
<comment type="caution">
    <text evidence="16">The sequence shown here is derived from an EMBL/GenBank/DDBJ whole genome shotgun (WGS) entry which is preliminary data.</text>
</comment>
<evidence type="ECO:0000256" key="2">
    <source>
        <dbReference type="ARBA" id="ARBA00004928"/>
    </source>
</evidence>
<keyword evidence="5" id="KW-0479">Metal-binding</keyword>
<evidence type="ECO:0000256" key="3">
    <source>
        <dbReference type="ARBA" id="ARBA00011738"/>
    </source>
</evidence>
<dbReference type="FunFam" id="3.40.50.720:FF:000022">
    <property type="entry name" value="Cinnamyl alcohol dehydrogenase"/>
    <property type="match status" value="1"/>
</dbReference>
<evidence type="ECO:0000256" key="7">
    <source>
        <dbReference type="ARBA" id="ARBA00022833"/>
    </source>
</evidence>
<evidence type="ECO:0000256" key="10">
    <source>
        <dbReference type="ARBA" id="ARBA00047329"/>
    </source>
</evidence>
<dbReference type="EC" id="1.1.1.195" evidence="4"/>
<evidence type="ECO:0000256" key="9">
    <source>
        <dbReference type="ARBA" id="ARBA00023002"/>
    </source>
</evidence>